<dbReference type="InterPro" id="IPR038258">
    <property type="entry name" value="Gp4_sf"/>
</dbReference>
<evidence type="ECO:0000313" key="2">
    <source>
        <dbReference type="Proteomes" id="UP001156672"/>
    </source>
</evidence>
<name>A0ABQ5X2T6_9PROT</name>
<dbReference type="Proteomes" id="UP001156672">
    <property type="component" value="Unassembled WGS sequence"/>
</dbReference>
<organism evidence="1 2">
    <name type="scientific">Gluconobacter albidus</name>
    <dbReference type="NCBI Taxonomy" id="318683"/>
    <lineage>
        <taxon>Bacteria</taxon>
        <taxon>Pseudomonadati</taxon>
        <taxon>Pseudomonadota</taxon>
        <taxon>Alphaproteobacteria</taxon>
        <taxon>Acetobacterales</taxon>
        <taxon>Acetobacteraceae</taxon>
        <taxon>Gluconobacter</taxon>
    </lineage>
</organism>
<accession>A0ABQ5X2T6</accession>
<proteinExistence type="predicted"/>
<gene>
    <name evidence="1" type="ORF">GCM10007866_16080</name>
</gene>
<sequence>MSGSLNGTPGASGYLVSDLISMSLRQIGIGAMGTTASAPDLSDGVMHLNMMLAQWQRKRWLVPNLIDRAFMSTGKSVYYVGPGGDLDIPVRPDKIEAAYARLLNGAPQSVSGQFSQSDFDGDFLVSEDGLNAGVQPIDYGLEIIQSYEDYAGLGLKALRSWPNYAYYNPAFPMGEFRPWPISAPDIWEFHIVFKSPLPSSVALTDAINLPPEYWDAIMWTLAARMAPSYGQEASPTVVANAKAALTTIRASNTQVPTLGMPSILTPINNPFYWPGLEIQRL</sequence>
<dbReference type="EMBL" id="BSNW01000016">
    <property type="protein sequence ID" value="GLQ69157.1"/>
    <property type="molecule type" value="Genomic_DNA"/>
</dbReference>
<reference evidence="2" key="1">
    <citation type="journal article" date="2019" name="Int. J. Syst. Evol. Microbiol.">
        <title>The Global Catalogue of Microorganisms (GCM) 10K type strain sequencing project: providing services to taxonomists for standard genome sequencing and annotation.</title>
        <authorList>
            <consortium name="The Broad Institute Genomics Platform"/>
            <consortium name="The Broad Institute Genome Sequencing Center for Infectious Disease"/>
            <person name="Wu L."/>
            <person name="Ma J."/>
        </authorList>
    </citation>
    <scope>NUCLEOTIDE SEQUENCE [LARGE SCALE GENOMIC DNA]</scope>
    <source>
        <strain evidence="2">NBRC 3250</strain>
    </source>
</reference>
<comment type="caution">
    <text evidence="1">The sequence shown here is derived from an EMBL/GenBank/DDBJ whole genome shotgun (WGS) entry which is preliminary data.</text>
</comment>
<protein>
    <submittedName>
        <fullName evidence="1">Uncharacterized protein</fullName>
    </submittedName>
</protein>
<evidence type="ECO:0000313" key="1">
    <source>
        <dbReference type="EMBL" id="GLQ69157.1"/>
    </source>
</evidence>
<dbReference type="RefSeq" id="WP_284201751.1">
    <property type="nucleotide sequence ID" value="NZ_BSNW01000016.1"/>
</dbReference>
<dbReference type="Gene3D" id="1.10.3230.20">
    <property type="entry name" value="P22 tail accessory factor (Gp4)"/>
    <property type="match status" value="2"/>
</dbReference>
<keyword evidence="2" id="KW-1185">Reference proteome</keyword>